<reference evidence="1 2" key="1">
    <citation type="journal article" date="2017" name="Int. J. Syst. Evol. Microbiol.">
        <title>Achromobacter aloeverae sp. nov., isolated from the root of Aloe vera (L.) Burm.f.</title>
        <authorList>
            <person name="Kuncharoen N."/>
            <person name="Muramatsu Y."/>
            <person name="Shibata C."/>
            <person name="Kamakura Y."/>
            <person name="Nakagawa Y."/>
            <person name="Tanasupawat S."/>
        </authorList>
    </citation>
    <scope>NUCLEOTIDE SEQUENCE [LARGE SCALE GENOMIC DNA]</scope>
    <source>
        <strain evidence="1 2">AVA-1</strain>
    </source>
</reference>
<evidence type="ECO:0000313" key="2">
    <source>
        <dbReference type="Proteomes" id="UP000290849"/>
    </source>
</evidence>
<dbReference type="InterPro" id="IPR050708">
    <property type="entry name" value="T6SS_VgrG/RHS"/>
</dbReference>
<dbReference type="EMBL" id="PYAL01000013">
    <property type="protein sequence ID" value="RXN82631.1"/>
    <property type="molecule type" value="Genomic_DNA"/>
</dbReference>
<name>A0A4Q1HD94_9BURK</name>
<accession>A0A4Q1HD94</accession>
<dbReference type="PANTHER" id="PTHR32305">
    <property type="match status" value="1"/>
</dbReference>
<dbReference type="Proteomes" id="UP000290849">
    <property type="component" value="Unassembled WGS sequence"/>
</dbReference>
<dbReference type="Gene3D" id="2.180.10.10">
    <property type="entry name" value="RHS repeat-associated core"/>
    <property type="match status" value="1"/>
</dbReference>
<organism evidence="1 2">
    <name type="scientific">Achromobacter aloeverae</name>
    <dbReference type="NCBI Taxonomy" id="1750518"/>
    <lineage>
        <taxon>Bacteria</taxon>
        <taxon>Pseudomonadati</taxon>
        <taxon>Pseudomonadota</taxon>
        <taxon>Betaproteobacteria</taxon>
        <taxon>Burkholderiales</taxon>
        <taxon>Alcaligenaceae</taxon>
        <taxon>Achromobacter</taxon>
    </lineage>
</organism>
<keyword evidence="2" id="KW-1185">Reference proteome</keyword>
<feature type="non-terminal residue" evidence="1">
    <location>
        <position position="645"/>
    </location>
</feature>
<feature type="non-terminal residue" evidence="1">
    <location>
        <position position="1"/>
    </location>
</feature>
<protein>
    <recommendedName>
        <fullName evidence="3">RHS repeat protein</fullName>
    </recommendedName>
</protein>
<dbReference type="PANTHER" id="PTHR32305:SF15">
    <property type="entry name" value="PROTEIN RHSA-RELATED"/>
    <property type="match status" value="1"/>
</dbReference>
<evidence type="ECO:0000313" key="1">
    <source>
        <dbReference type="EMBL" id="RXN82631.1"/>
    </source>
</evidence>
<comment type="caution">
    <text evidence="1">The sequence shown here is derived from an EMBL/GenBank/DDBJ whole genome shotgun (WGS) entry which is preliminary data.</text>
</comment>
<gene>
    <name evidence="1" type="ORF">C7R54_28670</name>
</gene>
<proteinExistence type="predicted"/>
<evidence type="ECO:0008006" key="3">
    <source>
        <dbReference type="Google" id="ProtNLM"/>
    </source>
</evidence>
<sequence>QYVDAQAHNALGQPVSSQDPRFFGGSTLNFQYTPALSGQVLQTLSVDAGASQACVDIAGRPFWQHSQGRDAGRQSDDDITLRQYHDALGRPLQRLRITSPVTAGAPASEQVYGYSDLWFYGDAAGPPTAPYDPADASDPRNANQRGQLVWHLDTAGLLDMSELGHGVQGQVLRQDRSFLAQACDANNNWIVSDKPPFIGNRALLEERAYATHWTYNALAQVVTQTDARGHRQHTAYDCAGHKSSSAVTPQGGSLTPVIAAITYTAAGDIDTRTDANGIQVVHVYEPQATQRLISITTTRASEAALAARTAGKRRLARQGRASTTTTLQALAYTYDGVGNVIALADESPGARVSFFRNRVATPDRAYVYDALYQLIGASGRENHVDATPKGTDWPGGTFDPTATSNYQPYTRTYTYDLGGNLTSLGSTDWTGPSATRNLVVGRTSNRAVSTARYPGPTQDNIDTYFDAAGKSICVDGNANQPMYWTPLHQLYCVVTTYRTSSGGNGAWDNSDREQYAYDGDGQRVRKYGSSQAGSAWNHVDTRYLPGLELRNNTGTGEQLEVIVLDDGARVLNWAGGAGKPTNIPNLQLRYQYNDRQNSCTIETDQDGGIISQEEYYPYGGTAVLASRTTSEVNYKFIRYSGKERD</sequence>
<dbReference type="AlphaFoldDB" id="A0A4Q1HD94"/>